<proteinExistence type="predicted"/>
<accession>A0A9D9GZM1</accession>
<name>A0A9D9GZM1_9BACT</name>
<dbReference type="EMBL" id="JADIND010000093">
    <property type="protein sequence ID" value="MBO8430609.1"/>
    <property type="molecule type" value="Genomic_DNA"/>
</dbReference>
<reference evidence="1" key="1">
    <citation type="submission" date="2020-10" db="EMBL/GenBank/DDBJ databases">
        <authorList>
            <person name="Gilroy R."/>
        </authorList>
    </citation>
    <scope>NUCLEOTIDE SEQUENCE</scope>
    <source>
        <strain evidence="1">10192</strain>
    </source>
</reference>
<reference evidence="1" key="2">
    <citation type="journal article" date="2021" name="PeerJ">
        <title>Extensive microbial diversity within the chicken gut microbiome revealed by metagenomics and culture.</title>
        <authorList>
            <person name="Gilroy R."/>
            <person name="Ravi A."/>
            <person name="Getino M."/>
            <person name="Pursley I."/>
            <person name="Horton D.L."/>
            <person name="Alikhan N.F."/>
            <person name="Baker D."/>
            <person name="Gharbi K."/>
            <person name="Hall N."/>
            <person name="Watson M."/>
            <person name="Adriaenssens E.M."/>
            <person name="Foster-Nyarko E."/>
            <person name="Jarju S."/>
            <person name="Secka A."/>
            <person name="Antonio M."/>
            <person name="Oren A."/>
            <person name="Chaudhuri R.R."/>
            <person name="La Ragione R."/>
            <person name="Hildebrand F."/>
            <person name="Pallen M.J."/>
        </authorList>
    </citation>
    <scope>NUCLEOTIDE SEQUENCE</scope>
    <source>
        <strain evidence="1">10192</strain>
    </source>
</reference>
<evidence type="ECO:0000313" key="2">
    <source>
        <dbReference type="Proteomes" id="UP000823632"/>
    </source>
</evidence>
<protein>
    <submittedName>
        <fullName evidence="1">Uncharacterized protein</fullName>
    </submittedName>
</protein>
<comment type="caution">
    <text evidence="1">The sequence shown here is derived from an EMBL/GenBank/DDBJ whole genome shotgun (WGS) entry which is preliminary data.</text>
</comment>
<gene>
    <name evidence="1" type="ORF">IAC76_04415</name>
</gene>
<organism evidence="1 2">
    <name type="scientific">Candidatus Scatousia excrementipullorum</name>
    <dbReference type="NCBI Taxonomy" id="2840936"/>
    <lineage>
        <taxon>Bacteria</taxon>
        <taxon>Candidatus Scatousia</taxon>
    </lineage>
</organism>
<dbReference type="Proteomes" id="UP000823632">
    <property type="component" value="Unassembled WGS sequence"/>
</dbReference>
<feature type="non-terminal residue" evidence="1">
    <location>
        <position position="176"/>
    </location>
</feature>
<dbReference type="AlphaFoldDB" id="A0A9D9GZM1"/>
<sequence length="176" mass="20419">MLQNSIKIKPLTKEQLIISVDRLTRFKFTETKYLRVFSDIIVNNLILPKYKKSDIENLDYSEITEIAEYIINSSLKNLGIKTAGTNKINKKIKEYENYIFKLDENTQKFLENNINFDGITELTRYSAVKNLQWLNSLTENADVTSMRETHALRFPVSAVLICEGITEETLLPEFAK</sequence>
<evidence type="ECO:0000313" key="1">
    <source>
        <dbReference type="EMBL" id="MBO8430609.1"/>
    </source>
</evidence>